<dbReference type="Proteomes" id="UP000095350">
    <property type="component" value="Unassembled WGS sequence"/>
</dbReference>
<organism evidence="2 3">
    <name type="scientific">Roseburia intestinalis</name>
    <dbReference type="NCBI Taxonomy" id="166486"/>
    <lineage>
        <taxon>Bacteria</taxon>
        <taxon>Bacillati</taxon>
        <taxon>Bacillota</taxon>
        <taxon>Clostridia</taxon>
        <taxon>Lachnospirales</taxon>
        <taxon>Lachnospiraceae</taxon>
        <taxon>Roseburia</taxon>
    </lineage>
</organism>
<reference evidence="2 3" key="1">
    <citation type="submission" date="2015-09" db="EMBL/GenBank/DDBJ databases">
        <authorList>
            <consortium name="Pathogen Informatics"/>
        </authorList>
    </citation>
    <scope>NUCLEOTIDE SEQUENCE [LARGE SCALE GENOMIC DNA]</scope>
    <source>
        <strain evidence="2 3">2789STDY5834960</strain>
    </source>
</reference>
<name>A0A173VR11_9FIRM</name>
<accession>A0A173VR11</accession>
<evidence type="ECO:0000313" key="3">
    <source>
        <dbReference type="Proteomes" id="UP000095350"/>
    </source>
</evidence>
<feature type="coiled-coil region" evidence="1">
    <location>
        <begin position="80"/>
        <end position="107"/>
    </location>
</feature>
<evidence type="ECO:0000256" key="1">
    <source>
        <dbReference type="SAM" id="Coils"/>
    </source>
</evidence>
<protein>
    <submittedName>
        <fullName evidence="2">Uncharacterized protein</fullName>
    </submittedName>
</protein>
<dbReference type="AlphaFoldDB" id="A0A173VR11"/>
<gene>
    <name evidence="2" type="ORF">ERS852572_03347</name>
</gene>
<dbReference type="RefSeq" id="WP_055195862.1">
    <property type="nucleotide sequence ID" value="NZ_CABIYH010000033.1"/>
</dbReference>
<proteinExistence type="predicted"/>
<evidence type="ECO:0000313" key="2">
    <source>
        <dbReference type="EMBL" id="CUN29464.1"/>
    </source>
</evidence>
<keyword evidence="1" id="KW-0175">Coiled coil</keyword>
<dbReference type="EMBL" id="CYXZ01000033">
    <property type="protein sequence ID" value="CUN29464.1"/>
    <property type="molecule type" value="Genomic_DNA"/>
</dbReference>
<sequence>MNLTAIQSKVTRGNYVNVKKSVILSAEKEQPAENKVTGQQSEVTRPVHTIVSDSSAANPVRDKLQSESEQIQDDGVKDLFQQMVNSYKNLNLNLVESEEECKATEVAKDGDQNKNNIINVDRKVILSMKQSQEYAERVDHILQNANEVTSGFIEDCIQHAKELSNDETICTVGKIETKLIDDGGKPALVTSVHFEYTSKHSDEVREHRWDGNVENLKKEYIQKIAEKFEDRMEELLRDREEI</sequence>
<dbReference type="STRING" id="166486.ERS852572_03347"/>
<dbReference type="PaxDb" id="166486-ERS852572_03347"/>